<comment type="caution">
    <text evidence="12">The sequence shown here is derived from an EMBL/GenBank/DDBJ whole genome shotgun (WGS) entry which is preliminary data.</text>
</comment>
<dbReference type="InterPro" id="IPR005467">
    <property type="entry name" value="His_kinase_dom"/>
</dbReference>
<evidence type="ECO:0000256" key="8">
    <source>
        <dbReference type="SAM" id="Phobius"/>
    </source>
</evidence>
<evidence type="ECO:0000256" key="6">
    <source>
        <dbReference type="ARBA" id="ARBA00022777"/>
    </source>
</evidence>
<name>A0ABX2THU7_9PROT</name>
<feature type="domain" description="Response regulatory" evidence="10">
    <location>
        <begin position="611"/>
        <end position="728"/>
    </location>
</feature>
<feature type="transmembrane region" description="Helical" evidence="8">
    <location>
        <begin position="20"/>
        <end position="39"/>
    </location>
</feature>
<keyword evidence="8" id="KW-0472">Membrane</keyword>
<evidence type="ECO:0000313" key="13">
    <source>
        <dbReference type="Proteomes" id="UP000584642"/>
    </source>
</evidence>
<protein>
    <recommendedName>
        <fullName evidence="3">histidine kinase</fullName>
        <ecNumber evidence="3">2.7.13.3</ecNumber>
    </recommendedName>
</protein>
<dbReference type="InterPro" id="IPR003660">
    <property type="entry name" value="HAMP_dom"/>
</dbReference>
<dbReference type="PROSITE" id="PS50109">
    <property type="entry name" value="HIS_KIN"/>
    <property type="match status" value="1"/>
</dbReference>
<dbReference type="Gene3D" id="1.10.287.130">
    <property type="match status" value="1"/>
</dbReference>
<evidence type="ECO:0000259" key="11">
    <source>
        <dbReference type="PROSITE" id="PS50885"/>
    </source>
</evidence>
<dbReference type="SUPFAM" id="SSF52172">
    <property type="entry name" value="CheY-like"/>
    <property type="match status" value="1"/>
</dbReference>
<accession>A0ABX2THU7</accession>
<dbReference type="SUPFAM" id="SSF55874">
    <property type="entry name" value="ATPase domain of HSP90 chaperone/DNA topoisomerase II/histidine kinase"/>
    <property type="match status" value="1"/>
</dbReference>
<keyword evidence="4 7" id="KW-0597">Phosphoprotein</keyword>
<feature type="domain" description="HAMP" evidence="11">
    <location>
        <begin position="275"/>
        <end position="328"/>
    </location>
</feature>
<keyword evidence="13" id="KW-1185">Reference proteome</keyword>
<dbReference type="InterPro" id="IPR004358">
    <property type="entry name" value="Sig_transdc_His_kin-like_C"/>
</dbReference>
<dbReference type="Pfam" id="PF00072">
    <property type="entry name" value="Response_reg"/>
    <property type="match status" value="1"/>
</dbReference>
<dbReference type="InterPro" id="IPR001789">
    <property type="entry name" value="Sig_transdc_resp-reg_receiver"/>
</dbReference>
<dbReference type="CDD" id="cd06225">
    <property type="entry name" value="HAMP"/>
    <property type="match status" value="1"/>
</dbReference>
<dbReference type="InterPro" id="IPR011006">
    <property type="entry name" value="CheY-like_superfamily"/>
</dbReference>
<dbReference type="SUPFAM" id="SSF47384">
    <property type="entry name" value="Homodimeric domain of signal transducing histidine kinase"/>
    <property type="match status" value="1"/>
</dbReference>
<evidence type="ECO:0000256" key="1">
    <source>
        <dbReference type="ARBA" id="ARBA00000085"/>
    </source>
</evidence>
<dbReference type="SMART" id="SM00387">
    <property type="entry name" value="HATPase_c"/>
    <property type="match status" value="1"/>
</dbReference>
<dbReference type="PANTHER" id="PTHR43047:SF9">
    <property type="entry name" value="HISTIDINE KINASE"/>
    <property type="match status" value="1"/>
</dbReference>
<comment type="subcellular location">
    <subcellularLocation>
        <location evidence="2">Membrane</location>
    </subcellularLocation>
</comment>
<dbReference type="EC" id="2.7.13.3" evidence="3"/>
<keyword evidence="5" id="KW-0808">Transferase</keyword>
<dbReference type="PANTHER" id="PTHR43047">
    <property type="entry name" value="TWO-COMPONENT HISTIDINE PROTEIN KINASE"/>
    <property type="match status" value="1"/>
</dbReference>
<dbReference type="SUPFAM" id="SSF158472">
    <property type="entry name" value="HAMP domain-like"/>
    <property type="match status" value="1"/>
</dbReference>
<dbReference type="Pfam" id="PF00672">
    <property type="entry name" value="HAMP"/>
    <property type="match status" value="1"/>
</dbReference>
<dbReference type="PROSITE" id="PS50110">
    <property type="entry name" value="RESPONSE_REGULATORY"/>
    <property type="match status" value="1"/>
</dbReference>
<dbReference type="InterPro" id="IPR003661">
    <property type="entry name" value="HisK_dim/P_dom"/>
</dbReference>
<dbReference type="Gene3D" id="6.10.340.10">
    <property type="match status" value="1"/>
</dbReference>
<feature type="transmembrane region" description="Helical" evidence="8">
    <location>
        <begin position="252"/>
        <end position="273"/>
    </location>
</feature>
<evidence type="ECO:0000259" key="10">
    <source>
        <dbReference type="PROSITE" id="PS50110"/>
    </source>
</evidence>
<dbReference type="InterPro" id="IPR036890">
    <property type="entry name" value="HATPase_C_sf"/>
</dbReference>
<gene>
    <name evidence="12" type="ORF">HND93_23180</name>
</gene>
<evidence type="ECO:0000259" key="9">
    <source>
        <dbReference type="PROSITE" id="PS50109"/>
    </source>
</evidence>
<dbReference type="PRINTS" id="PR00344">
    <property type="entry name" value="BCTRLSENSOR"/>
</dbReference>
<comment type="catalytic activity">
    <reaction evidence="1">
        <text>ATP + protein L-histidine = ADP + protein N-phospho-L-histidine.</text>
        <dbReference type="EC" id="2.7.13.3"/>
    </reaction>
</comment>
<dbReference type="Pfam" id="PF00512">
    <property type="entry name" value="HisKA"/>
    <property type="match status" value="1"/>
</dbReference>
<dbReference type="SMART" id="SM00304">
    <property type="entry name" value="HAMP"/>
    <property type="match status" value="1"/>
</dbReference>
<evidence type="ECO:0000313" key="12">
    <source>
        <dbReference type="EMBL" id="NYZ22624.1"/>
    </source>
</evidence>
<keyword evidence="8" id="KW-0812">Transmembrane</keyword>
<dbReference type="EMBL" id="JABFDB010000019">
    <property type="protein sequence ID" value="NYZ22624.1"/>
    <property type="molecule type" value="Genomic_DNA"/>
</dbReference>
<dbReference type="CDD" id="cd00075">
    <property type="entry name" value="HATPase"/>
    <property type="match status" value="1"/>
</dbReference>
<dbReference type="Proteomes" id="UP000584642">
    <property type="component" value="Unassembled WGS sequence"/>
</dbReference>
<feature type="modified residue" description="4-aspartylphosphate" evidence="7">
    <location>
        <position position="662"/>
    </location>
</feature>
<evidence type="ECO:0000256" key="5">
    <source>
        <dbReference type="ARBA" id="ARBA00022679"/>
    </source>
</evidence>
<evidence type="ECO:0000256" key="3">
    <source>
        <dbReference type="ARBA" id="ARBA00012438"/>
    </source>
</evidence>
<dbReference type="RefSeq" id="WP_180284387.1">
    <property type="nucleotide sequence ID" value="NZ_JABFDB010000019.1"/>
</dbReference>
<dbReference type="InterPro" id="IPR003594">
    <property type="entry name" value="HATPase_dom"/>
</dbReference>
<dbReference type="CDD" id="cd00156">
    <property type="entry name" value="REC"/>
    <property type="match status" value="1"/>
</dbReference>
<keyword evidence="6" id="KW-0418">Kinase</keyword>
<dbReference type="Gene3D" id="3.30.565.10">
    <property type="entry name" value="Histidine kinase-like ATPase, C-terminal domain"/>
    <property type="match status" value="1"/>
</dbReference>
<keyword evidence="8" id="KW-1133">Transmembrane helix</keyword>
<dbReference type="SMART" id="SM00388">
    <property type="entry name" value="HisKA"/>
    <property type="match status" value="1"/>
</dbReference>
<evidence type="ECO:0000256" key="2">
    <source>
        <dbReference type="ARBA" id="ARBA00004370"/>
    </source>
</evidence>
<dbReference type="SMART" id="SM00448">
    <property type="entry name" value="REC"/>
    <property type="match status" value="1"/>
</dbReference>
<proteinExistence type="predicted"/>
<organism evidence="12 13">
    <name type="scientific">Azospirillum oleiclasticum</name>
    <dbReference type="NCBI Taxonomy" id="2735135"/>
    <lineage>
        <taxon>Bacteria</taxon>
        <taxon>Pseudomonadati</taxon>
        <taxon>Pseudomonadota</taxon>
        <taxon>Alphaproteobacteria</taxon>
        <taxon>Rhodospirillales</taxon>
        <taxon>Azospirillaceae</taxon>
        <taxon>Azospirillum</taxon>
    </lineage>
</organism>
<sequence length="736" mass="77570">MTSVQPASAGSIAGTLAGRFALAAAALSVGLAMLVGAVLQQVSSQRLAEQHRSNVESNAALVARQTQGLLDAIAQTIAELADNSVLATALVDSAGKETYLLPFLASFERVSGVPLSIVFTDFEGTPIAGNGHTAITDADLAWLRTVMIGGRHAAVVRDDGGGPYLLAAEMLIYSRTASPEGALLYRVPFQALVLQPDGQLLHAGSAPPPAPGPGRIAVDVPVRVPDHLAPLALSLRLEAAEASAGATFASGVPAYAAVGIAALVAVLMGSRAVGRRLTRPLRELERVAATIVQDGFSGQRAVVRRADEVGSLARAFNAMLDHIAAIQRERERQAAEEIATQRTLAGQAEEARREAVAALATAEQAIEAKTRFLAAASHDLRQPVQSLVLLSSALASRLANHPAAVLVDTLQASVDALCRLLEALLDVSKLDAGVVSADPRPVRMAEVVERLESEYRLRTQAKGIGLRAVPSSLVIHTDRDLLERILRNLLENALRYTDRGGILIGCRRRGDSVLIQVVDTGSGIPPEHLDRIFHEFYQVSNPARDRGLGLGLGLAIVERLVRLLDGRIHVTSTPDRGSCFSIEFRRSANDGADTPQDIEVAGPPASARPGLALLIDDDPLVRKALAVLIEQAGWRVLTADGLPAALHALSSSPEEPSLIIADYRLGDGTTGLDTLHAVHARLRNRVMSVILTGDTAPDQIVQARNSGIHILHKPIAARDVAALLAEASTLAVALPG</sequence>
<evidence type="ECO:0000256" key="7">
    <source>
        <dbReference type="PROSITE-ProRule" id="PRU00169"/>
    </source>
</evidence>
<dbReference type="CDD" id="cd00082">
    <property type="entry name" value="HisKA"/>
    <property type="match status" value="1"/>
</dbReference>
<reference evidence="12 13" key="1">
    <citation type="submission" date="2020-05" db="EMBL/GenBank/DDBJ databases">
        <title>Azospirillum oleiclasticum sp. nov, a nitrogen-fixing and heavy crude oil-emulsifying bacterium isolated from the crude oil of Yumen Oilfield.</title>
        <authorList>
            <person name="Wu D."/>
            <person name="Cai M."/>
            <person name="Zhang X."/>
        </authorList>
    </citation>
    <scope>NUCLEOTIDE SEQUENCE [LARGE SCALE GENOMIC DNA]</scope>
    <source>
        <strain evidence="12 13">ROY-1-1-2</strain>
    </source>
</reference>
<dbReference type="Pfam" id="PF02518">
    <property type="entry name" value="HATPase_c"/>
    <property type="match status" value="1"/>
</dbReference>
<dbReference type="Gene3D" id="3.40.50.2300">
    <property type="match status" value="1"/>
</dbReference>
<feature type="domain" description="Histidine kinase" evidence="9">
    <location>
        <begin position="375"/>
        <end position="588"/>
    </location>
</feature>
<dbReference type="PROSITE" id="PS50885">
    <property type="entry name" value="HAMP"/>
    <property type="match status" value="1"/>
</dbReference>
<evidence type="ECO:0000256" key="4">
    <source>
        <dbReference type="ARBA" id="ARBA00022553"/>
    </source>
</evidence>
<dbReference type="InterPro" id="IPR036097">
    <property type="entry name" value="HisK_dim/P_sf"/>
</dbReference>